<proteinExistence type="inferred from homology"/>
<dbReference type="Gene3D" id="1.10.3720.10">
    <property type="entry name" value="MetI-like"/>
    <property type="match status" value="1"/>
</dbReference>
<dbReference type="GO" id="GO:0005886">
    <property type="term" value="C:plasma membrane"/>
    <property type="evidence" value="ECO:0007669"/>
    <property type="project" value="UniProtKB-SubCell"/>
</dbReference>
<dbReference type="CDD" id="cd06261">
    <property type="entry name" value="TM_PBP2"/>
    <property type="match status" value="1"/>
</dbReference>
<dbReference type="InterPro" id="IPR027268">
    <property type="entry name" value="Peptidase_M4/M1_CTD_sf"/>
</dbReference>
<evidence type="ECO:0000256" key="2">
    <source>
        <dbReference type="ARBA" id="ARBA00022448"/>
    </source>
</evidence>
<evidence type="ECO:0000256" key="3">
    <source>
        <dbReference type="ARBA" id="ARBA00022692"/>
    </source>
</evidence>
<dbReference type="InterPro" id="IPR035906">
    <property type="entry name" value="MetI-like_sf"/>
</dbReference>
<dbReference type="PANTHER" id="PTHR43839:SF3">
    <property type="entry name" value="OLIGOPEPTIDE ABC TRANSPORTER, PERMEASE PROTEIN"/>
    <property type="match status" value="1"/>
</dbReference>
<keyword evidence="5 6" id="KW-0472">Membrane</keyword>
<evidence type="ECO:0000256" key="1">
    <source>
        <dbReference type="ARBA" id="ARBA00004141"/>
    </source>
</evidence>
<dbReference type="EMBL" id="QTKX01000001">
    <property type="protein sequence ID" value="MBS8263171.1"/>
    <property type="molecule type" value="Genomic_DNA"/>
</dbReference>
<evidence type="ECO:0000256" key="4">
    <source>
        <dbReference type="ARBA" id="ARBA00022989"/>
    </source>
</evidence>
<feature type="transmembrane region" description="Helical" evidence="6">
    <location>
        <begin position="144"/>
        <end position="171"/>
    </location>
</feature>
<organism evidence="8 9">
    <name type="scientific">Mesobacillus boroniphilus</name>
    <dbReference type="NCBI Taxonomy" id="308892"/>
    <lineage>
        <taxon>Bacteria</taxon>
        <taxon>Bacillati</taxon>
        <taxon>Bacillota</taxon>
        <taxon>Bacilli</taxon>
        <taxon>Bacillales</taxon>
        <taxon>Bacillaceae</taxon>
        <taxon>Mesobacillus</taxon>
    </lineage>
</organism>
<dbReference type="Pfam" id="PF01433">
    <property type="entry name" value="Peptidase_M1"/>
    <property type="match status" value="1"/>
</dbReference>
<dbReference type="Gene3D" id="1.10.390.10">
    <property type="entry name" value="Neutral Protease Domain 2"/>
    <property type="match status" value="1"/>
</dbReference>
<dbReference type="Proteomes" id="UP000761411">
    <property type="component" value="Unassembled WGS sequence"/>
</dbReference>
<dbReference type="GO" id="GO:0055085">
    <property type="term" value="P:transmembrane transport"/>
    <property type="evidence" value="ECO:0007669"/>
    <property type="project" value="InterPro"/>
</dbReference>
<feature type="transmembrane region" description="Helical" evidence="6">
    <location>
        <begin position="6"/>
        <end position="24"/>
    </location>
</feature>
<protein>
    <submittedName>
        <fullName evidence="8">ABC transporter permease subunit</fullName>
    </submittedName>
</protein>
<dbReference type="PROSITE" id="PS50928">
    <property type="entry name" value="ABC_TM1"/>
    <property type="match status" value="1"/>
</dbReference>
<accession>A0A944CH89</accession>
<feature type="transmembrane region" description="Helical" evidence="6">
    <location>
        <begin position="76"/>
        <end position="93"/>
    </location>
</feature>
<reference evidence="8 9" key="1">
    <citation type="journal article" date="2021" name="Microorganisms">
        <title>Bacterial Dimethylsulfoniopropionate Biosynthesis in the East China Sea.</title>
        <authorList>
            <person name="Liu J."/>
            <person name="Zhang Y."/>
            <person name="Liu J."/>
            <person name="Zhong H."/>
            <person name="Williams B.T."/>
            <person name="Zheng Y."/>
            <person name="Curson A.R.J."/>
            <person name="Sun C."/>
            <person name="Sun H."/>
            <person name="Song D."/>
            <person name="Wagner Mackenzie B."/>
            <person name="Bermejo Martinez A."/>
            <person name="Todd J.D."/>
            <person name="Zhang X.H."/>
        </authorList>
    </citation>
    <scope>NUCLEOTIDE SEQUENCE [LARGE SCALE GENOMIC DNA]</scope>
    <source>
        <strain evidence="8 9">ESS08</strain>
    </source>
</reference>
<dbReference type="SUPFAM" id="SSF161098">
    <property type="entry name" value="MetI-like"/>
    <property type="match status" value="1"/>
</dbReference>
<dbReference type="InterPro" id="IPR000515">
    <property type="entry name" value="MetI-like"/>
</dbReference>
<dbReference type="GO" id="GO:0008270">
    <property type="term" value="F:zinc ion binding"/>
    <property type="evidence" value="ECO:0007669"/>
    <property type="project" value="InterPro"/>
</dbReference>
<dbReference type="InterPro" id="IPR014782">
    <property type="entry name" value="Peptidase_M1_dom"/>
</dbReference>
<gene>
    <name evidence="8" type="ORF">DYI25_01820</name>
</gene>
<dbReference type="AlphaFoldDB" id="A0A944CH89"/>
<feature type="domain" description="ABC transmembrane type-1" evidence="7">
    <location>
        <begin position="142"/>
        <end position="356"/>
    </location>
</feature>
<name>A0A944CH89_9BACI</name>
<dbReference type="PANTHER" id="PTHR43839">
    <property type="entry name" value="OPPC IN A BINDING PROTEIN-DEPENDENT TRANSPORT SYSTEM"/>
    <property type="match status" value="1"/>
</dbReference>
<keyword evidence="4 6" id="KW-1133">Transmembrane helix</keyword>
<keyword evidence="9" id="KW-1185">Reference proteome</keyword>
<feature type="transmembrane region" description="Helical" evidence="6">
    <location>
        <begin position="272"/>
        <end position="297"/>
    </location>
</feature>
<comment type="similarity">
    <text evidence="6">Belongs to the binding-protein-dependent transport system permease family.</text>
</comment>
<comment type="subcellular location">
    <subcellularLocation>
        <location evidence="6">Cell membrane</location>
        <topology evidence="6">Multi-pass membrane protein</topology>
    </subcellularLocation>
    <subcellularLocation>
        <location evidence="1">Membrane</location>
        <topology evidence="1">Multi-pass membrane protein</topology>
    </subcellularLocation>
</comment>
<dbReference type="SUPFAM" id="SSF55486">
    <property type="entry name" value="Metalloproteases ('zincins'), catalytic domain"/>
    <property type="match status" value="1"/>
</dbReference>
<evidence type="ECO:0000256" key="5">
    <source>
        <dbReference type="ARBA" id="ARBA00023136"/>
    </source>
</evidence>
<evidence type="ECO:0000256" key="6">
    <source>
        <dbReference type="RuleBase" id="RU363032"/>
    </source>
</evidence>
<keyword evidence="2 6" id="KW-0813">Transport</keyword>
<feature type="transmembrane region" description="Helical" evidence="6">
    <location>
        <begin position="191"/>
        <end position="210"/>
    </location>
</feature>
<feature type="transmembrane region" description="Helical" evidence="6">
    <location>
        <begin position="216"/>
        <end position="234"/>
    </location>
</feature>
<dbReference type="Pfam" id="PF00528">
    <property type="entry name" value="BPD_transp_1"/>
    <property type="match status" value="1"/>
</dbReference>
<evidence type="ECO:0000259" key="7">
    <source>
        <dbReference type="PROSITE" id="PS50928"/>
    </source>
</evidence>
<evidence type="ECO:0000313" key="9">
    <source>
        <dbReference type="Proteomes" id="UP000761411"/>
    </source>
</evidence>
<evidence type="ECO:0000313" key="8">
    <source>
        <dbReference type="EMBL" id="MBS8263171.1"/>
    </source>
</evidence>
<dbReference type="GO" id="GO:0008237">
    <property type="term" value="F:metallopeptidase activity"/>
    <property type="evidence" value="ECO:0007669"/>
    <property type="project" value="InterPro"/>
</dbReference>
<dbReference type="RefSeq" id="WP_213366340.1">
    <property type="nucleotide sequence ID" value="NZ_QTKX01000001.1"/>
</dbReference>
<feature type="transmembrane region" description="Helical" evidence="6">
    <location>
        <begin position="336"/>
        <end position="355"/>
    </location>
</feature>
<comment type="caution">
    <text evidence="8">The sequence shown here is derived from an EMBL/GenBank/DDBJ whole genome shotgun (WGS) entry which is preliminary data.</text>
</comment>
<sequence>MSRVRSIFATAIGLITIIIIYINYKNLKIGIAWVARETRKLTFQKIKNGLAIMAKYLFQRFKALLRYINNLKYRNIIVGATILILLFVVSWFTEPIPESNELLIFDENGKFVAAPPAPPSLTFPLGTDLGARSMVNLILVGVKYTLGAVLGITLARLLAGTLLALLTTLWYPGLKQYFSAFFWPFRYIPPLLVGIILIIPAAAVPVGISAKVILEYQILVLLLIGLPGVYYFILDIMGEIEKQPYVLSSKLMGASKFHTLVRHVWPNIKSHLLLLTTQQVLSVLQLLTFLGIFTLYLGGPHPTALTDTPRMIYRTITNELAGMAGQNFWLIRRAPWMFYSPILLIAFIAIVVNWMKKGVEDQIAGMVPVKHRGNTAEVHDAKENASLSRSFVLMGLQEQPPVEHEKKVYTSDFMREKLRTVRGYLTRCSIYRSVEKVVVKAAEYIQDNSKPVFTSILTVSIVLWAGIFSYAEYRENEKADSKEKTEKSVEASAESKEDKDFFSYSFTNKEHVPVIYKADLTYQDADATLKGSLHVSTTNTTETDQDKIYFHLYPNQFKEPIDGPEWEFVRGPSPVPGWIDIQEIKVNNKKADFKVDGTILEIQMKDWEKEATAELDLQFNFQLPTNYSNASYDYAAVWLGNFLPKQAVYDKNGWNLDPYSPIGFPFYSETANYDVTIKAASKFEILSNAEESHAIVETQGETTEYNAKVENVRDFALVLLDKQYYQMQKFMTKDDTEVNVWYRPATDKEEKAHSNAMGAGQSIEFFTEFYGTALPYKELDIIRTAEGNPQMAYQGMIFSPSYNFSDNNFGSLSMADGVIRQWLSGMVGSQGYKEPWVNESLAIYSLKTYMGEKGYTAKSSAEEQLKQQEEISRIQREGQFLSSPISEFKNINDYIIMMNLHGSNMYMELDYLVKAGKVRKALKQYVNEYKNKNASGHDLVEIFEKAGHPQAKDYFKTYLKPDLKE</sequence>
<keyword evidence="3 6" id="KW-0812">Transmembrane</keyword>